<evidence type="ECO:0000256" key="1">
    <source>
        <dbReference type="SAM" id="MobiDB-lite"/>
    </source>
</evidence>
<proteinExistence type="predicted"/>
<gene>
    <name evidence="2" type="ORF">ABVK50_27735</name>
</gene>
<evidence type="ECO:0008006" key="3">
    <source>
        <dbReference type="Google" id="ProtNLM"/>
    </source>
</evidence>
<dbReference type="EMBL" id="CP159253">
    <property type="protein sequence ID" value="XCG48946.1"/>
    <property type="molecule type" value="Genomic_DNA"/>
</dbReference>
<name>A0AAU8CQ71_9HYPH</name>
<dbReference type="RefSeq" id="WP_353643525.1">
    <property type="nucleotide sequence ID" value="NZ_CP159253.1"/>
</dbReference>
<reference evidence="2" key="1">
    <citation type="submission" date="2024-06" db="EMBL/GenBank/DDBJ databases">
        <title>Mesorhizobium karijinii sp. nov., a symbiont of the iconic Swainsona formosa from arid Australia.</title>
        <authorList>
            <person name="Hill Y.J."/>
            <person name="Watkin E.L.J."/>
            <person name="O'Hara G.W."/>
            <person name="Terpolilli J."/>
            <person name="Tye M.L."/>
            <person name="Kohlmeier M.G."/>
        </authorList>
    </citation>
    <scope>NUCLEOTIDE SEQUENCE</scope>
    <source>
        <strain evidence="2">WSM2240</strain>
    </source>
</reference>
<organism evidence="2">
    <name type="scientific">Mesorhizobium sp. WSM2240</name>
    <dbReference type="NCBI Taxonomy" id="3228851"/>
    <lineage>
        <taxon>Bacteria</taxon>
        <taxon>Pseudomonadati</taxon>
        <taxon>Pseudomonadota</taxon>
        <taxon>Alphaproteobacteria</taxon>
        <taxon>Hyphomicrobiales</taxon>
        <taxon>Phyllobacteriaceae</taxon>
        <taxon>Mesorhizobium</taxon>
    </lineage>
</organism>
<evidence type="ECO:0000313" key="2">
    <source>
        <dbReference type="EMBL" id="XCG48946.1"/>
    </source>
</evidence>
<sequence length="90" mass="10242">MQEPLLCAGSFKREQTGPEMMTRDTQHPVKSLSPEVRRQMGSDSMRRFVRSLPPFAVKPDVPAHLRDLLDQLDRAEKKTRARSGKNNGHS</sequence>
<dbReference type="AlphaFoldDB" id="A0AAU8CQ71"/>
<feature type="compositionally biased region" description="Basic and acidic residues" evidence="1">
    <location>
        <begin position="11"/>
        <end position="27"/>
    </location>
</feature>
<feature type="region of interest" description="Disordered" evidence="1">
    <location>
        <begin position="1"/>
        <end position="42"/>
    </location>
</feature>
<protein>
    <recommendedName>
        <fullName evidence="3">Anti-sigma factor NepR domain-containing protein</fullName>
    </recommendedName>
</protein>
<accession>A0AAU8CQ71</accession>